<reference evidence="5 6" key="1">
    <citation type="submission" date="2017-11" db="EMBL/GenBank/DDBJ databases">
        <title>Isolation and Characterization of Family Methanocellaceae Species from Potential Methane Hydrate Area Offshore Southwestern Taiwan.</title>
        <authorList>
            <person name="Zhang W.-L."/>
            <person name="Chen W.-C."/>
            <person name="Lai M.-C."/>
            <person name="Chen S.-C."/>
        </authorList>
    </citation>
    <scope>NUCLEOTIDE SEQUENCE [LARGE SCALE GENOMIC DNA]</scope>
    <source>
        <strain evidence="5 6">CWC-04</strain>
    </source>
</reference>
<keyword evidence="1" id="KW-0963">Cytoplasm</keyword>
<accession>A0AAP2W6E7</accession>
<keyword evidence="2" id="KW-0808">Transferase</keyword>
<evidence type="ECO:0000313" key="6">
    <source>
        <dbReference type="Proteomes" id="UP001320159"/>
    </source>
</evidence>
<comment type="caution">
    <text evidence="5">The sequence shown here is derived from an EMBL/GenBank/DDBJ whole genome shotgun (WGS) entry which is preliminary data.</text>
</comment>
<evidence type="ECO:0000313" key="5">
    <source>
        <dbReference type="EMBL" id="MCD1294011.1"/>
    </source>
</evidence>
<dbReference type="PIRSF" id="PIRSF036752">
    <property type="entry name" value="TSase_MJ051"/>
    <property type="match status" value="1"/>
</dbReference>
<sequence length="211" mass="25327">MLAGSFDTLSEAWYYAVKEIYTKGLLVNTEYGIKAKMINGMLLEIKNPVQVWHKKDPFCSPERIKFYKEQFKRESAGKHGFEYTYIDRLVNYEGFDQLKWMQEQLKSLRYESKRIQAITWIPEVDCNKKEDQPCFQRIWVYPYRNNRLDVHIHYRSWDFFKAFEANIIAFQELIKDELTGPTDFMLGSLRCIGDNVHIYEDDFQKVEEILK</sequence>
<gene>
    <name evidence="5" type="ORF">CUJ83_03255</name>
</gene>
<feature type="domain" description="Thymidylate synthase/dCMP hydroxymethylase" evidence="4">
    <location>
        <begin position="76"/>
        <end position="210"/>
    </location>
</feature>
<dbReference type="RefSeq" id="WP_230740564.1">
    <property type="nucleotide sequence ID" value="NZ_PGCK01000002.1"/>
</dbReference>
<name>A0AAP2W6E7_9EURY</name>
<dbReference type="GO" id="GO:0004799">
    <property type="term" value="F:thymidylate synthase activity"/>
    <property type="evidence" value="ECO:0007669"/>
    <property type="project" value="InterPro"/>
</dbReference>
<dbReference type="SUPFAM" id="SSF55831">
    <property type="entry name" value="Thymidylate synthase/dCMP hydroxymethylase"/>
    <property type="match status" value="1"/>
</dbReference>
<dbReference type="Proteomes" id="UP001320159">
    <property type="component" value="Unassembled WGS sequence"/>
</dbReference>
<keyword evidence="3" id="KW-0545">Nucleotide biosynthesis</keyword>
<protein>
    <submittedName>
        <fullName evidence="5">Thymidylate synthase</fullName>
    </submittedName>
</protein>
<evidence type="ECO:0000256" key="3">
    <source>
        <dbReference type="ARBA" id="ARBA00022727"/>
    </source>
</evidence>
<organism evidence="5 6">
    <name type="scientific">Methanooceanicella nereidis</name>
    <dbReference type="NCBI Taxonomy" id="2052831"/>
    <lineage>
        <taxon>Archaea</taxon>
        <taxon>Methanobacteriati</taxon>
        <taxon>Methanobacteriota</taxon>
        <taxon>Stenosarchaea group</taxon>
        <taxon>Methanomicrobia</taxon>
        <taxon>Methanocellales</taxon>
        <taxon>Methanocellaceae</taxon>
        <taxon>Methanooceanicella</taxon>
    </lineage>
</organism>
<evidence type="ECO:0000256" key="2">
    <source>
        <dbReference type="ARBA" id="ARBA00022679"/>
    </source>
</evidence>
<dbReference type="InterPro" id="IPR036926">
    <property type="entry name" value="Thymidate_synth/dCMP_Mease_sf"/>
</dbReference>
<dbReference type="InterPro" id="IPR023451">
    <property type="entry name" value="Thymidate_synth/dCMP_Mease_dom"/>
</dbReference>
<dbReference type="InterPro" id="IPR014620">
    <property type="entry name" value="Thymidylate_synthase_arc"/>
</dbReference>
<proteinExistence type="predicted"/>
<dbReference type="AlphaFoldDB" id="A0AAP2W6E7"/>
<keyword evidence="6" id="KW-1185">Reference proteome</keyword>
<dbReference type="EMBL" id="PGCK01000002">
    <property type="protein sequence ID" value="MCD1294011.1"/>
    <property type="molecule type" value="Genomic_DNA"/>
</dbReference>
<dbReference type="Pfam" id="PF00303">
    <property type="entry name" value="Thymidylat_synt"/>
    <property type="match status" value="1"/>
</dbReference>
<dbReference type="GO" id="GO:0006235">
    <property type="term" value="P:dTTP biosynthetic process"/>
    <property type="evidence" value="ECO:0007669"/>
    <property type="project" value="InterPro"/>
</dbReference>
<dbReference type="Gene3D" id="3.30.572.10">
    <property type="entry name" value="Thymidylate synthase/dCMP hydroxymethylase domain"/>
    <property type="match status" value="1"/>
</dbReference>
<dbReference type="GO" id="GO:0005737">
    <property type="term" value="C:cytoplasm"/>
    <property type="evidence" value="ECO:0007669"/>
    <property type="project" value="InterPro"/>
</dbReference>
<evidence type="ECO:0000259" key="4">
    <source>
        <dbReference type="Pfam" id="PF00303"/>
    </source>
</evidence>
<evidence type="ECO:0000256" key="1">
    <source>
        <dbReference type="ARBA" id="ARBA00022490"/>
    </source>
</evidence>